<sequence>MKGRSIPYSAAELAWLEENRLLPIADYHAAFSNAFNRSDVSAANLHALRKRKGWKTGRTGCFTPGQVPLNKGKRCPEGTGGRHPNARRTQFRKGERSGVATRLYKPIGTERLYKGGYLQRKVNDDLPAQARWRSVHLIRWEEVNGPLAAGYALKCLNGDRQNTDPSNWEAVSRGVLARLNGGRFKRRIGFDQAHPDVKPVVMAIAKLEQRASERRDRRR</sequence>
<organism evidence="2 3">
    <name type="scientific">Sphingomonas aerophila</name>
    <dbReference type="NCBI Taxonomy" id="1344948"/>
    <lineage>
        <taxon>Bacteria</taxon>
        <taxon>Pseudomonadati</taxon>
        <taxon>Pseudomonadota</taxon>
        <taxon>Alphaproteobacteria</taxon>
        <taxon>Sphingomonadales</taxon>
        <taxon>Sphingomonadaceae</taxon>
        <taxon>Sphingomonas</taxon>
    </lineage>
</organism>
<gene>
    <name evidence="2" type="ORF">FHS94_001585</name>
</gene>
<accession>A0A7W9BD51</accession>
<proteinExistence type="predicted"/>
<keyword evidence="3" id="KW-1185">Reference proteome</keyword>
<feature type="domain" description="HNH nuclease" evidence="1">
    <location>
        <begin position="135"/>
        <end position="173"/>
    </location>
</feature>
<protein>
    <recommendedName>
        <fullName evidence="1">HNH nuclease domain-containing protein</fullName>
    </recommendedName>
</protein>
<comment type="caution">
    <text evidence="2">The sequence shown here is derived from an EMBL/GenBank/DDBJ whole genome shotgun (WGS) entry which is preliminary data.</text>
</comment>
<evidence type="ECO:0000313" key="3">
    <source>
        <dbReference type="Proteomes" id="UP000546200"/>
    </source>
</evidence>
<dbReference type="AlphaFoldDB" id="A0A7W9BD51"/>
<dbReference type="Pfam" id="PF13392">
    <property type="entry name" value="HNH_3"/>
    <property type="match status" value="1"/>
</dbReference>
<name>A0A7W9BD51_9SPHN</name>
<dbReference type="Proteomes" id="UP000546200">
    <property type="component" value="Unassembled WGS sequence"/>
</dbReference>
<dbReference type="RefSeq" id="WP_184056336.1">
    <property type="nucleotide sequence ID" value="NZ_JACIJK010000004.1"/>
</dbReference>
<dbReference type="EMBL" id="JACIJK010000004">
    <property type="protein sequence ID" value="MBB5714749.1"/>
    <property type="molecule type" value="Genomic_DNA"/>
</dbReference>
<dbReference type="InterPro" id="IPR003615">
    <property type="entry name" value="HNH_nuc"/>
</dbReference>
<evidence type="ECO:0000313" key="2">
    <source>
        <dbReference type="EMBL" id="MBB5714749.1"/>
    </source>
</evidence>
<evidence type="ECO:0000259" key="1">
    <source>
        <dbReference type="Pfam" id="PF13392"/>
    </source>
</evidence>
<reference evidence="2 3" key="1">
    <citation type="submission" date="2020-08" db="EMBL/GenBank/DDBJ databases">
        <title>Genomic Encyclopedia of Type Strains, Phase IV (KMG-IV): sequencing the most valuable type-strain genomes for metagenomic binning, comparative biology and taxonomic classification.</title>
        <authorList>
            <person name="Goeker M."/>
        </authorList>
    </citation>
    <scope>NUCLEOTIDE SEQUENCE [LARGE SCALE GENOMIC DNA]</scope>
    <source>
        <strain evidence="2 3">DSM 100044</strain>
    </source>
</reference>